<dbReference type="OrthoDB" id="1863351at2"/>
<keyword evidence="3" id="KW-1185">Reference proteome</keyword>
<proteinExistence type="predicted"/>
<comment type="caution">
    <text evidence="2">The sequence shown here is derived from an EMBL/GenBank/DDBJ whole genome shotgun (WGS) entry which is preliminary data.</text>
</comment>
<evidence type="ECO:0000313" key="2">
    <source>
        <dbReference type="EMBL" id="RDU22324.1"/>
    </source>
</evidence>
<protein>
    <submittedName>
        <fullName evidence="2">DUF4474 domain-containing protein</fullName>
    </submittedName>
</protein>
<dbReference type="Pfam" id="PF14751">
    <property type="entry name" value="DUF4474"/>
    <property type="match status" value="1"/>
</dbReference>
<organism evidence="2 3">
    <name type="scientific">Anaerosacchariphilus polymeriproducens</name>
    <dbReference type="NCBI Taxonomy" id="1812858"/>
    <lineage>
        <taxon>Bacteria</taxon>
        <taxon>Bacillati</taxon>
        <taxon>Bacillota</taxon>
        <taxon>Clostridia</taxon>
        <taxon>Lachnospirales</taxon>
        <taxon>Lachnospiraceae</taxon>
        <taxon>Anaerosacchariphilus</taxon>
    </lineage>
</organism>
<dbReference type="Proteomes" id="UP000255036">
    <property type="component" value="Unassembled WGS sequence"/>
</dbReference>
<dbReference type="InterPro" id="IPR029322">
    <property type="entry name" value="DUF4474"/>
</dbReference>
<dbReference type="AlphaFoldDB" id="A0A371ARZ0"/>
<dbReference type="RefSeq" id="WP_115482734.1">
    <property type="nucleotide sequence ID" value="NZ_QRCT01000049.1"/>
</dbReference>
<gene>
    <name evidence="2" type="ORF">DWV06_13585</name>
</gene>
<feature type="domain" description="DUF4474" evidence="1">
    <location>
        <begin position="323"/>
        <end position="516"/>
    </location>
</feature>
<accession>A0A371ARZ0</accession>
<reference evidence="2 3" key="1">
    <citation type="submission" date="2018-07" db="EMBL/GenBank/DDBJ databases">
        <title>Anaerosacharophilus polymeroproducens gen. nov. sp. nov., an anaerobic bacterium isolated from salt field.</title>
        <authorList>
            <person name="Kim W."/>
            <person name="Yang S.-H."/>
            <person name="Oh J."/>
            <person name="Lee J.-H."/>
            <person name="Kwon K.K."/>
        </authorList>
    </citation>
    <scope>NUCLEOTIDE SEQUENCE [LARGE SCALE GENOMIC DNA]</scope>
    <source>
        <strain evidence="2 3">MCWD5</strain>
    </source>
</reference>
<sequence length="524" mass="60269">MLYIEEKKVRKYFENYSTDCTTINKKIGKLQTALEKFIAFDEYSGKEAESAKAFIKKVEKPMAEDIKVALKELKKMQNTLLEEFNEEVDSSKRAVIYTDKLDIIKQDFEDFAEDFNTYNQEVEAVYEILENDCSKFGTFSKPDETQAKKTFFTLNASSDSFSFALPIGLVSSHKKDLQSFEYQHSNDISGTYFETICNSLETCIDTCNAHLDSDEPVSSIYNSLNKVYYNSDMEELDKYDASKVKDYINWLDSLTDGKLKKVIYKLCDGLVSSGLIEDFIKLYEGLPEGMRGNTQAVINLLVAFYAKHEEELYNLPIWHEVLAELLGFVYDPETKCYHTKEGSLQNAMGFGDGFDKIGPLLGMDLAETPVIFEYNNRFYLFEPWVGKYGYGTCSGGEIGIYSLSREEYQEFQKNGDMVFYQCAKEYEQFKMQYVIRNKNTKEVISSKDSSQGNGDGTDFWGLAIKTNDHTDKDDLEMVGTISHDDVEYLNELCKNMNQDKINAKLNEKKKTISFTYTYSENSRR</sequence>
<name>A0A371ARZ0_9FIRM</name>
<evidence type="ECO:0000313" key="3">
    <source>
        <dbReference type="Proteomes" id="UP000255036"/>
    </source>
</evidence>
<dbReference type="EMBL" id="QRCT01000049">
    <property type="protein sequence ID" value="RDU22324.1"/>
    <property type="molecule type" value="Genomic_DNA"/>
</dbReference>
<evidence type="ECO:0000259" key="1">
    <source>
        <dbReference type="Pfam" id="PF14751"/>
    </source>
</evidence>